<accession>A0A3A5K9D8</accession>
<dbReference type="OrthoDB" id="6951663at2"/>
<feature type="compositionally biased region" description="Acidic residues" evidence="2">
    <location>
        <begin position="966"/>
        <end position="988"/>
    </location>
</feature>
<feature type="region of interest" description="Disordered" evidence="2">
    <location>
        <begin position="950"/>
        <end position="1021"/>
    </location>
</feature>
<feature type="coiled-coil region" evidence="1">
    <location>
        <begin position="1223"/>
        <end position="1250"/>
    </location>
</feature>
<evidence type="ECO:0000313" key="5">
    <source>
        <dbReference type="EMBL" id="RJT31484.1"/>
    </source>
</evidence>
<feature type="domain" description="pPIWI-RE RNaseH" evidence="3">
    <location>
        <begin position="640"/>
        <end position="944"/>
    </location>
</feature>
<evidence type="ECO:0000256" key="2">
    <source>
        <dbReference type="SAM" id="MobiDB-lite"/>
    </source>
</evidence>
<feature type="domain" description="pPIWI-RE module N-terminal" evidence="4">
    <location>
        <begin position="50"/>
        <end position="289"/>
    </location>
</feature>
<comment type="caution">
    <text evidence="5">The sequence shown here is derived from an EMBL/GenBank/DDBJ whole genome shotgun (WGS) entry which is preliminary data.</text>
</comment>
<evidence type="ECO:0000259" key="4">
    <source>
        <dbReference type="Pfam" id="PF13111"/>
    </source>
</evidence>
<feature type="compositionally biased region" description="Polar residues" evidence="2">
    <location>
        <begin position="1005"/>
        <end position="1021"/>
    </location>
</feature>
<dbReference type="InterPro" id="IPR027417">
    <property type="entry name" value="P-loop_NTPase"/>
</dbReference>
<dbReference type="Proteomes" id="UP000272706">
    <property type="component" value="Unassembled WGS sequence"/>
</dbReference>
<dbReference type="InterPro" id="IPR025085">
    <property type="entry name" value="pPIWI_RE_X"/>
</dbReference>
<dbReference type="Pfam" id="PF13032">
    <property type="entry name" value="RNaseH_pPIWI_RE"/>
    <property type="match status" value="1"/>
</dbReference>
<evidence type="ECO:0000313" key="6">
    <source>
        <dbReference type="Proteomes" id="UP000272706"/>
    </source>
</evidence>
<reference evidence="5 6" key="1">
    <citation type="submission" date="2018-09" db="EMBL/GenBank/DDBJ databases">
        <title>Mesorhizobium carmichaelinearum sp. nov. isolated from Carmichaelinea spp. root nodules in New Zealand.</title>
        <authorList>
            <person name="De Meyer S.E."/>
        </authorList>
    </citation>
    <scope>NUCLEOTIDE SEQUENCE [LARGE SCALE GENOMIC DNA]</scope>
    <source>
        <strain evidence="5 6">ICMP19557</strain>
    </source>
</reference>
<feature type="region of interest" description="Disordered" evidence="2">
    <location>
        <begin position="1693"/>
        <end position="1720"/>
    </location>
</feature>
<gene>
    <name evidence="5" type="ORF">D3227_28565</name>
</gene>
<keyword evidence="6" id="KW-1185">Reference proteome</keyword>
<keyword evidence="1" id="KW-0175">Coiled coil</keyword>
<dbReference type="EMBL" id="QZWZ01000030">
    <property type="protein sequence ID" value="RJT31484.1"/>
    <property type="molecule type" value="Genomic_DNA"/>
</dbReference>
<feature type="compositionally biased region" description="Basic and acidic residues" evidence="2">
    <location>
        <begin position="1701"/>
        <end position="1720"/>
    </location>
</feature>
<organism evidence="5 6">
    <name type="scientific">Mesorhizobium waimense</name>
    <dbReference type="NCBI Taxonomy" id="1300307"/>
    <lineage>
        <taxon>Bacteria</taxon>
        <taxon>Pseudomonadati</taxon>
        <taxon>Pseudomonadota</taxon>
        <taxon>Alphaproteobacteria</taxon>
        <taxon>Hyphomicrobiales</taxon>
        <taxon>Phyllobacteriaceae</taxon>
        <taxon>Mesorhizobium</taxon>
    </lineage>
</organism>
<name>A0A3A5K9D8_9HYPH</name>
<protein>
    <submittedName>
        <fullName evidence="5">DUF3893 domain-containing protein</fullName>
    </submittedName>
</protein>
<dbReference type="SUPFAM" id="SSF52540">
    <property type="entry name" value="P-loop containing nucleoside triphosphate hydrolases"/>
    <property type="match status" value="1"/>
</dbReference>
<proteinExistence type="predicted"/>
<dbReference type="Pfam" id="PF13111">
    <property type="entry name" value="pPIWI_RE_X"/>
    <property type="match status" value="1"/>
</dbReference>
<dbReference type="InterPro" id="IPR024996">
    <property type="entry name" value="RNaseH_pPIWI_RE"/>
</dbReference>
<sequence length="3316" mass="364379">MPRPVGQGHRGTIGSCMFYLAKPEEKTESISVLGLSFLGGGTVDRDCIRVCWHPDMAQAFAALATAAKNTGDAAGNRLPYATLRALLSAGLPDSVYVDSELGGIGWHDSEKGPRAFAECAADEDECLKAVTSAVRMWAAKVLAPWAEARGLPADFSEEITRLAIEGSAATASRKTLETENGKGKDFTHVRDIIHTEAFRRIAGTELFPGMGPVRALIRSSFRDNSICFVTFPRPAASGSWSMQARLTVETLPGQTQPFVRLDVSRKRWTPDVPGKFLPRQRKLTATVFGEDEKRAVSFHVPILKGAVSEPEDPAYVLSALGSGVDTGLGFAQLVKSGPREGAFVGIAYSTAYETTPSVATGATELDCIDGFDRIAEAMKGVLAPLAAEPVDKKKRVKRNDEDIPAMKSVMVLEEIARSLGYNDIDDKAIAETWNMLSDGDLPPTVKVPADLEGQRERFDLLREDNSARLRQVFGASPPVLVIVSASIADAEHIGMAVRTLFNSRLRIEYRLMPEGVHGPRKSLALPNGKARDRYENRVSLWKPFAQKLAEEFGATRVLVHARRFADDGVNKIAGRVALARYGDCNVQYLDTKGPKVDDWFFRIQAAVLDLMFGHSALVSPVKDNVAEAFPNPATRPETITGISVVSLNRTRTRQASSFFLSVSIDIETGSTTARAGRPINGSIDITDPLPFFDLLKTVASWDEADTGNGETEKSDFQTFVAEIASHECDRGRKPLIMFEGDHARQLWPTLSNKGWDEPGRLVGTDFNPSEWPGARIVRVQDQIEPTVITRKEQTFAILNPETGEETGTKTRQAPTLTDPGRLVRLAGAADNYISTGHLDGTQKLPKGLSVYRPIPQMKAAAAGDLPPALASMKVKVEGGRDLTGEPYKLPGTVGILVVHHLEGDDPDRIAALCHGLRFGFGHTRSPVKMPAPLFHTKKVAEYIPAYVLSEEDEREEVSETVKSPEQDEAEEPDGLTDAEDGNEMDDAGETQPAPHAHLGDLPFMNGTTGPQGATAIPKSSFSKTGTVTLPAEVRARANGDPRFESILEQAWIGPLPGFFNENWVLSLLSSHSSVKPRLKLYDVALKVDVPLKLLLPEADVKDDVSFARFLMALFQVGGGMTFIRSTIPRTVGKNRGRWIFNPVYEQITLKGKNGSKPETGPSLIETLYDSPFNTLKNLHESGDGLLARQFMTVETMFMPGKAGIYAEAAGKLRHEFGVKYSEIEAFCQRAAAYNERIKDYLDELAVVQQEVNQQKISPRIGRLGMDDYQTIAEEDKPVGPSVPDVNAAWLRDRISLSGAFRSHLHNHRGEIREALGDPKAWPEDKPSSEVIADCVARLFSVPEPILAAISNRERESLFKPFYRKIETTVRAIDESRPEEKRLSLANWEDEGIAPEIFARLVEGGYKQFADEFAKIRAVENPSLPLERAVKAAGEEFAKTAEFIEARRKASLWFFANDDRSDSQLYEDYLDSFENGEVAAAGDGVRTSATAVNPPEKQEEPEVREIAPQVAGQEVGAGEAKGADMGIEDIFRAIMKEAEHGVEKLSKTDWGSLSASLDAISGLLDQAQAAVATLPRQVSNAALIARARELDKEAADICEFLGFEHATSVLPEEGEIDPLTAETAGSHLEEGGAALDGTKLAVAAYRELDAKIAAAKPAEKILLSPSMYEKVGEAESGIGAIAAALEAALALLAPASPDGGDGPDRDVSDHTRQPETDARQPEIETRVTVSAPVAVLANEESEIGQDGADDVFEEVIPEEDILEPEAADDDIGPMAAPLPQDGDAVVAVTEERLETPPTEDLETLRINRALDRFMESGSYSLAFHLARASEAEDPSRPLFYTAKEAKLAAIAGHLNHNALQSNLDLVSSWVNEALDCVELIERDTDEVRAAARLLTLMPLATELAIFSPSYGSAEILRSISSLPGDLGKNAGEVFMNLDSLKHTTIVLSRAMLANVADEMDLTKALNESRAHLFQKIEGFQGLRFNYQPGNKIKNELSRSDNLIGKLRTQITKGKDDDATLAVVKDFAEALKDRSAIIDLLDETHAMHQDRSKGLDGVVRNRLVSFLENFRDAANNYIDLKSEMRETSSAERPKARDLAKRISRSLNTMTAAVEAASQGEGLIGTAARHVALRLKKLSAIVSGEQVPSASSNEYLQACHAEIALIPELDYGRSWLPSPYVAARLVDLLCGTRLPLFPERKPDRDEAFDNIVHQRMERGSFVGARMLLDAADFLDIDQELAENLGKEVDEAIFAAKETMREDIGQARRVVERVMRFGSLRQGTDAETAASLLDRLEKIEAVDVPVTLEPGARVLEEIDGIFDVSVAQDEIETIREGAQALLEEPRIRLQKDIDELSSRGIDPQICQKLRALCETDDLLTAEEHIQEVRNERRLPESRRRNWRFETFRDKVLPALEHYRGDIASNVSNAIMNGDAFEGIAYDQLSETRRKESVEIVTEWRDLFRKFHVKDFSPFAASFLEKFGIRAEFKDVANIPVPPSAKGKMYVGDFKLDIPTDTESLLLPDFGSRTEGNYRVAVSQSLPPESTLQKLPAGNGLILLVSDIVTPEERRKFLTRNLAANRRILLIDSATISYAVSEPQIRALTLLELAQPYSFAEPYADWGRSAVPREMFVGREQDIRAILLDSGSNIVYGGRRMGKTALLKHIELENNDPKRGRLVGFVDAHQIGKGHLATKVIWQEIARALPDIFQVNAPIDATRVTQTIKRWLEDDNRRRIYLLLDECDQFIVSDAASGYTEFLALQQLMTDTNRRFKFVLAGLSNVTRLVQTGNPPLKQISADPRRIGSLTGEERTSAEDLVLRPFAALGLELERQDIWRILSHSNYYPVLIQTYAKHLLKKVLYTAHSTQMPVRKVPSELIASVLDDQATKSEIKGIFDMTLEIDLRYKLIAYVVASLVFEAEAEGRMDDGFTTREIRETSISFWEAGFKDKNRFSLFDDLLDEMEGLGIVRRVGTDRWTLRSTAVVRLLGTRDEIDTVLLEFTEKEAPVGFDPKSHRREIKAAKHVLQKRTVSPLTLSQERDTLLSGSRATVILGNKLADYDIVPAVLKTVPDSFSDGDNYDVRILSVNTAAEMAATLRDQRVVQGKKAIAVIKPSAPWTAEWVKSAINAKPVTKGDVRVIFVGGPQQAASVASDGQLAGLTSHVEIMVLEPWSTAFFTEMADKEHPGPTLLHYEHLLAQYGGWNEPMSQYVGYAQRAKPKQMPDAVGAEETGLAGEYGKVLAKALEFNGPTAFSVNDVEAFLELNDDLKAPGMIGEALVQYGTFMGLLVVAPAKAGIERQKSSYLPTPLTAGLLGITVVAAE</sequence>
<dbReference type="Gene3D" id="3.40.50.300">
    <property type="entry name" value="P-loop containing nucleotide triphosphate hydrolases"/>
    <property type="match status" value="1"/>
</dbReference>
<evidence type="ECO:0000259" key="3">
    <source>
        <dbReference type="Pfam" id="PF13032"/>
    </source>
</evidence>
<evidence type="ECO:0000256" key="1">
    <source>
        <dbReference type="SAM" id="Coils"/>
    </source>
</evidence>